<keyword evidence="3 5" id="KW-0175">Coiled coil</keyword>
<accession>A0A8X8BM46</accession>
<dbReference type="GO" id="GO:0051660">
    <property type="term" value="P:establishment of centrosome localization"/>
    <property type="evidence" value="ECO:0007669"/>
    <property type="project" value="TreeGrafter"/>
</dbReference>
<dbReference type="GO" id="GO:0005813">
    <property type="term" value="C:centrosome"/>
    <property type="evidence" value="ECO:0007669"/>
    <property type="project" value="UniProtKB-SubCell"/>
</dbReference>
<feature type="non-terminal residue" evidence="7">
    <location>
        <position position="1"/>
    </location>
</feature>
<keyword evidence="2" id="KW-0963">Cytoplasm</keyword>
<dbReference type="EMBL" id="JAATIS010005064">
    <property type="protein sequence ID" value="KAG2459779.1"/>
    <property type="molecule type" value="Genomic_DNA"/>
</dbReference>
<dbReference type="GO" id="GO:0097539">
    <property type="term" value="C:ciliary transition fiber"/>
    <property type="evidence" value="ECO:0007669"/>
    <property type="project" value="TreeGrafter"/>
</dbReference>
<comment type="caution">
    <text evidence="7">The sequence shown here is derived from an EMBL/GenBank/DDBJ whole genome shotgun (WGS) entry which is preliminary data.</text>
</comment>
<protein>
    <submittedName>
        <fullName evidence="7">CEP83 protein</fullName>
    </submittedName>
</protein>
<reference evidence="7 8" key="1">
    <citation type="journal article" date="2021" name="Cell">
        <title>Tracing the genetic footprints of vertebrate landing in non-teleost ray-finned fishes.</title>
        <authorList>
            <person name="Bi X."/>
            <person name="Wang K."/>
            <person name="Yang L."/>
            <person name="Pan H."/>
            <person name="Jiang H."/>
            <person name="Wei Q."/>
            <person name="Fang M."/>
            <person name="Yu H."/>
            <person name="Zhu C."/>
            <person name="Cai Y."/>
            <person name="He Y."/>
            <person name="Gan X."/>
            <person name="Zeng H."/>
            <person name="Yu D."/>
            <person name="Zhu Y."/>
            <person name="Jiang H."/>
            <person name="Qiu Q."/>
            <person name="Yang H."/>
            <person name="Zhang Y.E."/>
            <person name="Wang W."/>
            <person name="Zhu M."/>
            <person name="He S."/>
            <person name="Zhang G."/>
        </authorList>
    </citation>
    <scope>NUCLEOTIDE SEQUENCE [LARGE SCALE GENOMIC DNA]</scope>
    <source>
        <strain evidence="7">Bchr_013</strain>
    </source>
</reference>
<dbReference type="GO" id="GO:0060271">
    <property type="term" value="P:cilium assembly"/>
    <property type="evidence" value="ECO:0007669"/>
    <property type="project" value="TreeGrafter"/>
</dbReference>
<evidence type="ECO:0000313" key="7">
    <source>
        <dbReference type="EMBL" id="KAG2459779.1"/>
    </source>
</evidence>
<feature type="coiled-coil region" evidence="5">
    <location>
        <begin position="140"/>
        <end position="206"/>
    </location>
</feature>
<gene>
    <name evidence="7" type="primary">Cep83_1</name>
    <name evidence="7" type="ORF">GTO96_0021458</name>
</gene>
<comment type="subcellular location">
    <subcellularLocation>
        <location evidence="1">Cytoplasm</location>
        <location evidence="1">Cytoskeleton</location>
        <location evidence="1">Microtubule organizing center</location>
        <location evidence="1">Centrosome</location>
    </subcellularLocation>
</comment>
<feature type="coiled-coil region" evidence="5">
    <location>
        <begin position="232"/>
        <end position="695"/>
    </location>
</feature>
<feature type="non-terminal residue" evidence="7">
    <location>
        <position position="701"/>
    </location>
</feature>
<dbReference type="PANTHER" id="PTHR23170">
    <property type="entry name" value="NY-REN-58 ANTIGEN"/>
    <property type="match status" value="1"/>
</dbReference>
<proteinExistence type="predicted"/>
<keyword evidence="8" id="KW-1185">Reference proteome</keyword>
<evidence type="ECO:0000256" key="1">
    <source>
        <dbReference type="ARBA" id="ARBA00004300"/>
    </source>
</evidence>
<evidence type="ECO:0000256" key="4">
    <source>
        <dbReference type="ARBA" id="ARBA00023212"/>
    </source>
</evidence>
<evidence type="ECO:0000313" key="8">
    <source>
        <dbReference type="Proteomes" id="UP000886611"/>
    </source>
</evidence>
<name>A0A8X8BM46_POLSE</name>
<dbReference type="Proteomes" id="UP000886611">
    <property type="component" value="Unassembled WGS sequence"/>
</dbReference>
<organism evidence="7 8">
    <name type="scientific">Polypterus senegalus</name>
    <name type="common">Senegal bichir</name>
    <dbReference type="NCBI Taxonomy" id="55291"/>
    <lineage>
        <taxon>Eukaryota</taxon>
        <taxon>Metazoa</taxon>
        <taxon>Chordata</taxon>
        <taxon>Craniata</taxon>
        <taxon>Vertebrata</taxon>
        <taxon>Euteleostomi</taxon>
        <taxon>Actinopterygii</taxon>
        <taxon>Polypteriformes</taxon>
        <taxon>Polypteridae</taxon>
        <taxon>Polypterus</taxon>
    </lineage>
</organism>
<evidence type="ECO:0000256" key="3">
    <source>
        <dbReference type="ARBA" id="ARBA00023054"/>
    </source>
</evidence>
<feature type="region of interest" description="Disordered" evidence="6">
    <location>
        <begin position="1"/>
        <end position="20"/>
    </location>
</feature>
<keyword evidence="4" id="KW-0206">Cytoskeleton</keyword>
<dbReference type="Gene3D" id="1.10.287.1490">
    <property type="match status" value="1"/>
</dbReference>
<evidence type="ECO:0000256" key="6">
    <source>
        <dbReference type="SAM" id="MobiDB-lite"/>
    </source>
</evidence>
<dbReference type="GO" id="GO:0005814">
    <property type="term" value="C:centriole"/>
    <property type="evidence" value="ECO:0007669"/>
    <property type="project" value="TreeGrafter"/>
</dbReference>
<evidence type="ECO:0000256" key="5">
    <source>
        <dbReference type="SAM" id="Coils"/>
    </source>
</evidence>
<dbReference type="GO" id="GO:0005794">
    <property type="term" value="C:Golgi apparatus"/>
    <property type="evidence" value="ECO:0007669"/>
    <property type="project" value="TreeGrafter"/>
</dbReference>
<dbReference type="InterPro" id="IPR052116">
    <property type="entry name" value="Centro_Cilium_Assembly"/>
</dbReference>
<feature type="region of interest" description="Disordered" evidence="6">
    <location>
        <begin position="39"/>
        <end position="66"/>
    </location>
</feature>
<evidence type="ECO:0000256" key="2">
    <source>
        <dbReference type="ARBA" id="ARBA00022490"/>
    </source>
</evidence>
<sequence length="701" mass="82158">MDGVQTHLQPPKVVQFGPTNNLRLGGRAKHQIHWRAELSPEHQLPHEPNGGPLTAEHGEPEVADGMASGGERITFTQEPSFMGGIPNVVLTNPPVLASSTPLLPLNDSLMNNPIQKHLGLGLGTSDTDLQKMLIDERMRCEHHKTNYQTLKAEHTRLQDDFIKAQNDLKRALTEKQTINDKFQLLLTELRGELLDKTREVEELKMQVLTPQKLEMLRAQIQQEQEGPLREKFNKLDEEAEKYRTEYNKLRYEYTFLKSEFEHQKEEHIHILEENKMRYDAEVSRLEKDKENLTNQLLSIDPTRDEKRVESLLREKAQLHQRLKNLEAEIIELRAERDNCGAQAENVQRIQVRQMAESQSAVKSIEAEKQSLKMQLDRLEKELQHSHDQNTQLISKLHKSEREVNALTEKMKELKHSHKLDVANIKLECARTKGEVERERDNLQSELHGMQSSIEVLKATIERQKERIAEKERELIRKVQAIKDEEIQKLTVIQDEKLQLENRVANLEEQKEASEASRNSEREKWEEKLHSLQLSEEALKKEIQNLRSKLQHQVHQLELLEKEKNENTELRQQNQDLQIQLNTLTQSENDLLDVVKKLRHTLDRLKEEIRNARSQAEKAQQEAEKLLEEQRIEWLEEKHKLQDQISELEEKHDQFKEKLQRAAIAQKKDEQQQMELLNLRKRLEDLETLQQRQLEELGASVE</sequence>
<dbReference type="AlphaFoldDB" id="A0A8X8BM46"/>
<dbReference type="PANTHER" id="PTHR23170:SF2">
    <property type="entry name" value="CENTROSOMAL PROTEIN OF 83 KDA"/>
    <property type="match status" value="1"/>
</dbReference>